<dbReference type="GO" id="GO:0006383">
    <property type="term" value="P:transcription by RNA polymerase III"/>
    <property type="evidence" value="ECO:0007669"/>
    <property type="project" value="InterPro"/>
</dbReference>
<protein>
    <submittedName>
        <fullName evidence="5">DNA-directed RNA polymerase 3 subunit</fullName>
    </submittedName>
</protein>
<keyword evidence="3" id="KW-0539">Nucleus</keyword>
<dbReference type="InterPro" id="IPR024661">
    <property type="entry name" value="RNA_pol_III_Rpc31"/>
</dbReference>
<dbReference type="Proteomes" id="UP000006753">
    <property type="component" value="Unassembled WGS sequence"/>
</dbReference>
<evidence type="ECO:0000256" key="4">
    <source>
        <dbReference type="SAM" id="MobiDB-lite"/>
    </source>
</evidence>
<evidence type="ECO:0000256" key="3">
    <source>
        <dbReference type="ARBA" id="ARBA00023242"/>
    </source>
</evidence>
<dbReference type="EMBL" id="JH921438">
    <property type="protein sequence ID" value="EKD16788.1"/>
    <property type="molecule type" value="Genomic_DNA"/>
</dbReference>
<evidence type="ECO:0000256" key="1">
    <source>
        <dbReference type="ARBA" id="ARBA00004123"/>
    </source>
</evidence>
<feature type="compositionally biased region" description="Acidic residues" evidence="4">
    <location>
        <begin position="194"/>
        <end position="221"/>
    </location>
</feature>
<dbReference type="HOGENOM" id="CLU_072641_1_0_1"/>
<comment type="similarity">
    <text evidence="2">Belongs to the eukaryotic RPC7 RNA polymerase subunit family.</text>
</comment>
<reference evidence="5 6" key="1">
    <citation type="journal article" date="2012" name="BMC Genomics">
        <title>Sequencing the genome of Marssonina brunnea reveals fungus-poplar co-evolution.</title>
        <authorList>
            <person name="Zhu S."/>
            <person name="Cao Y.-Z."/>
            <person name="Jiang C."/>
            <person name="Tan B.-Y."/>
            <person name="Wang Z."/>
            <person name="Feng S."/>
            <person name="Zhang L."/>
            <person name="Su X.-H."/>
            <person name="Brejova B."/>
            <person name="Vinar T."/>
            <person name="Xu M."/>
            <person name="Wang M.-X."/>
            <person name="Zhang S.-G."/>
            <person name="Huang M.-R."/>
            <person name="Wu R."/>
            <person name="Zhou Y."/>
        </authorList>
    </citation>
    <scope>NUCLEOTIDE SEQUENCE [LARGE SCALE GENOMIC DNA]</scope>
    <source>
        <strain evidence="5 6">MB_m1</strain>
    </source>
</reference>
<gene>
    <name evidence="5" type="ORF">MBM_05257</name>
</gene>
<dbReference type="AlphaFoldDB" id="K1X802"/>
<organism evidence="5 6">
    <name type="scientific">Marssonina brunnea f. sp. multigermtubi (strain MB_m1)</name>
    <name type="common">Marssonina leaf spot fungus</name>
    <dbReference type="NCBI Taxonomy" id="1072389"/>
    <lineage>
        <taxon>Eukaryota</taxon>
        <taxon>Fungi</taxon>
        <taxon>Dikarya</taxon>
        <taxon>Ascomycota</taxon>
        <taxon>Pezizomycotina</taxon>
        <taxon>Leotiomycetes</taxon>
        <taxon>Helotiales</taxon>
        <taxon>Drepanopezizaceae</taxon>
        <taxon>Drepanopeziza</taxon>
    </lineage>
</organism>
<proteinExistence type="inferred from homology"/>
<accession>K1X802</accession>
<dbReference type="eggNOG" id="ENOG502RZ0V">
    <property type="taxonomic scope" value="Eukaryota"/>
</dbReference>
<evidence type="ECO:0000313" key="5">
    <source>
        <dbReference type="EMBL" id="EKD16788.1"/>
    </source>
</evidence>
<dbReference type="GeneID" id="18761192"/>
<feature type="region of interest" description="Disordered" evidence="4">
    <location>
        <begin position="187"/>
        <end position="221"/>
    </location>
</feature>
<evidence type="ECO:0000256" key="2">
    <source>
        <dbReference type="ARBA" id="ARBA00008352"/>
    </source>
</evidence>
<dbReference type="PANTHER" id="PTHR15367">
    <property type="entry name" value="DNA-DIRECTED RNA POLYMERASE III"/>
    <property type="match status" value="1"/>
</dbReference>
<keyword evidence="5" id="KW-0804">Transcription</keyword>
<evidence type="ECO:0000313" key="6">
    <source>
        <dbReference type="Proteomes" id="UP000006753"/>
    </source>
</evidence>
<dbReference type="KEGG" id="mbe:MBM_05257"/>
<dbReference type="Pfam" id="PF11705">
    <property type="entry name" value="RNA_pol_3_Rpc31"/>
    <property type="match status" value="1"/>
</dbReference>
<name>K1X802_MARBU</name>
<comment type="subcellular location">
    <subcellularLocation>
        <location evidence="1">Nucleus</location>
    </subcellularLocation>
</comment>
<dbReference type="OrthoDB" id="5377312at2759"/>
<sequence length="331" mass="36682">MAGRGRGRGAPGVPGQVKGATWAFDPTLKLDSAPSELFPPHPNLRRPAPLTDREIRQIIETRNLTKKIHRGPLYTKSTKRDLSGSVKTFSEDQVNAQFGGNVKADMDPFTGVETYSMRFLLKKNELPKLSDCPFHKSLFPEDLWATLEGTEGLEARKRLDRIQKKKAALASGSGAVAGDKLNRLNDRIDKATEGIDDDEEPDEEDEDAMVDSEFDDEDGGDYDAEQYFDGGDGGDDDDDGGICWIPLQRVSEALGNVLRYLNEADLYRLVALEGISGGRLVTEGNQNRIDHNPMIETSKVKIASISISQSNFGLFRLKRTYKGDYLVEVQK</sequence>
<keyword evidence="5" id="KW-0240">DNA-directed RNA polymerase</keyword>
<dbReference type="OMA" id="EWSSRPV"/>
<dbReference type="GO" id="GO:0005666">
    <property type="term" value="C:RNA polymerase III complex"/>
    <property type="evidence" value="ECO:0007669"/>
    <property type="project" value="TreeGrafter"/>
</dbReference>
<keyword evidence="6" id="KW-1185">Reference proteome</keyword>
<dbReference type="STRING" id="1072389.K1X802"/>
<dbReference type="PANTHER" id="PTHR15367:SF2">
    <property type="entry name" value="DNA-DIRECTED RNA POLYMERASE III SUBUNIT"/>
    <property type="match status" value="1"/>
</dbReference>
<dbReference type="InParanoid" id="K1X802"/>